<dbReference type="HOGENOM" id="CLU_038280_0_0_11"/>
<protein>
    <submittedName>
        <fullName evidence="1">Pyoverdine biosynthesis protein</fullName>
    </submittedName>
</protein>
<dbReference type="STRING" id="521096.Tpau_3777"/>
<dbReference type="AlphaFoldDB" id="D5UYQ2"/>
<reference evidence="1 2" key="2">
    <citation type="journal article" date="2011" name="Stand. Genomic Sci.">
        <title>Complete genome sequence of Tsukamurella paurometabola type strain (no. 33).</title>
        <authorList>
            <person name="Munk A.C."/>
            <person name="Lapidus A."/>
            <person name="Lucas S."/>
            <person name="Nolan M."/>
            <person name="Tice H."/>
            <person name="Cheng J.F."/>
            <person name="Del Rio T.G."/>
            <person name="Goodwin L."/>
            <person name="Pitluck S."/>
            <person name="Liolios K."/>
            <person name="Huntemann M."/>
            <person name="Ivanova N."/>
            <person name="Mavromatis K."/>
            <person name="Mikhailova N."/>
            <person name="Pati A."/>
            <person name="Chen A."/>
            <person name="Palaniappan K."/>
            <person name="Tapia R."/>
            <person name="Han C."/>
            <person name="Land M."/>
            <person name="Hauser L."/>
            <person name="Chang Y.J."/>
            <person name="Jeffries C.D."/>
            <person name="Brettin T."/>
            <person name="Yasawong M."/>
            <person name="Brambilla E.M."/>
            <person name="Rohde M."/>
            <person name="Sikorski J."/>
            <person name="Goker M."/>
            <person name="Detter J.C."/>
            <person name="Woyke T."/>
            <person name="Bristow J."/>
            <person name="Eisen J.A."/>
            <person name="Markowitz V."/>
            <person name="Hugenholtz P."/>
            <person name="Kyrpides N.C."/>
            <person name="Klenk H.P."/>
        </authorList>
    </citation>
    <scope>NUCLEOTIDE SEQUENCE [LARGE SCALE GENOMIC DNA]</scope>
    <source>
        <strain evidence="2">ATCC 8368 / DSM 20162 / CCUG 35730 / CIP 100753 / JCM 10117 / KCTC 9821 / NBRC 16120 / NCIMB 702349 / NCTC 13040</strain>
    </source>
</reference>
<evidence type="ECO:0000313" key="2">
    <source>
        <dbReference type="Proteomes" id="UP000001213"/>
    </source>
</evidence>
<dbReference type="PANTHER" id="PTHR37285:SF5">
    <property type="entry name" value="SPORE WALL MATURATION PROTEIN DIT1"/>
    <property type="match status" value="1"/>
</dbReference>
<name>D5UYQ2_TSUPD</name>
<organism evidence="1 2">
    <name type="scientific">Tsukamurella paurometabola (strain ATCC 8368 / DSM 20162 / CCUG 35730 / CIP 100753 / JCM 10117 / KCTC 9821 / NBRC 16120 / NCIMB 702349 / NCTC 13040)</name>
    <name type="common">Corynebacterium paurometabolum</name>
    <dbReference type="NCBI Taxonomy" id="521096"/>
    <lineage>
        <taxon>Bacteria</taxon>
        <taxon>Bacillati</taxon>
        <taxon>Actinomycetota</taxon>
        <taxon>Actinomycetes</taxon>
        <taxon>Mycobacteriales</taxon>
        <taxon>Tsukamurellaceae</taxon>
        <taxon>Tsukamurella</taxon>
    </lineage>
</organism>
<keyword evidence="2" id="KW-1185">Reference proteome</keyword>
<dbReference type="RefSeq" id="WP_013128351.1">
    <property type="nucleotide sequence ID" value="NC_014158.1"/>
</dbReference>
<accession>D5UYQ2</accession>
<proteinExistence type="predicted"/>
<reference evidence="2" key="1">
    <citation type="submission" date="2010-03" db="EMBL/GenBank/DDBJ databases">
        <title>The complete chromosome of Tsukamurella paurometabola DSM 20162.</title>
        <authorList>
            <consortium name="US DOE Joint Genome Institute (JGI-PGF)"/>
            <person name="Lucas S."/>
            <person name="Copeland A."/>
            <person name="Lapidus A."/>
            <person name="Glavina del Rio T."/>
            <person name="Dalin E."/>
            <person name="Tice H."/>
            <person name="Bruce D."/>
            <person name="Goodwin L."/>
            <person name="Pitluck S."/>
            <person name="Kyrpides N."/>
            <person name="Mavromatis K."/>
            <person name="Ivanova N."/>
            <person name="Mikhailova N."/>
            <person name="Munk A.C."/>
            <person name="Brettin T."/>
            <person name="Detter J.C."/>
            <person name="Tapia R."/>
            <person name="Han C."/>
            <person name="Larimer F."/>
            <person name="Land M."/>
            <person name="Hauser L."/>
            <person name="Markowitz V."/>
            <person name="Cheng J.-F."/>
            <person name="Hugenholtz P."/>
            <person name="Woyke T."/>
            <person name="Wu D."/>
            <person name="Jando M."/>
            <person name="Brambilla E."/>
            <person name="Klenk H.-P."/>
            <person name="Eisen J.A."/>
        </authorList>
    </citation>
    <scope>NUCLEOTIDE SEQUENCE [LARGE SCALE GENOMIC DNA]</scope>
    <source>
        <strain evidence="2">ATCC 8368 / DSM 20162 / CCUG 35730 / CIP 100753 / JCM 10117 / KCTC 9821 / NBRC 16120 / NCIMB 702349 / NCTC 13040</strain>
    </source>
</reference>
<dbReference type="InterPro" id="IPR007817">
    <property type="entry name" value="Isocyanide_synthase_DIT1"/>
</dbReference>
<dbReference type="PANTHER" id="PTHR37285">
    <property type="entry name" value="SPORE WALL MATURATION PROTEIN DIT1"/>
    <property type="match status" value="1"/>
</dbReference>
<dbReference type="eggNOG" id="COG3207">
    <property type="taxonomic scope" value="Bacteria"/>
</dbReference>
<dbReference type="Proteomes" id="UP000001213">
    <property type="component" value="Chromosome"/>
</dbReference>
<evidence type="ECO:0000313" key="1">
    <source>
        <dbReference type="EMBL" id="ADG80355.1"/>
    </source>
</evidence>
<gene>
    <name evidence="1" type="ordered locus">Tpau_3777</name>
</gene>
<dbReference type="KEGG" id="tpr:Tpau_3777"/>
<dbReference type="Pfam" id="PF05141">
    <property type="entry name" value="DIT1_PvcA"/>
    <property type="match status" value="1"/>
</dbReference>
<sequence>MQLAAIGHRIERNEPIDFVLPAFPCKSPNPDKVAGHLPDEGERLALRNLNAWCEAIGRIHPPGARVIVCSDGHVFTEVIGVSDSVVTAYNAALRDMIEAEGLTRLTTFGLDSIWENDDFAAKRERLEQEWAPPLVDVRADVLAEPQTARMLRGMTRFMVGDTAQWSGSRAQLQRTAKRKAYDLLRLSRAWGDLLAHENPDAVRLSIHPQPPGAEKFGIRLIDAADGSWATPWHAVLVYRSDGRPALVPHREARDRFQPVITRGRISHYVEALTT</sequence>
<dbReference type="EMBL" id="CP001966">
    <property type="protein sequence ID" value="ADG80355.1"/>
    <property type="molecule type" value="Genomic_DNA"/>
</dbReference>